<keyword evidence="3" id="KW-1185">Reference proteome</keyword>
<dbReference type="Gene3D" id="2.30.30.40">
    <property type="entry name" value="SH3 Domains"/>
    <property type="match status" value="1"/>
</dbReference>
<organism evidence="2 3">
    <name type="scientific">Terriglobus albidus</name>
    <dbReference type="NCBI Taxonomy" id="1592106"/>
    <lineage>
        <taxon>Bacteria</taxon>
        <taxon>Pseudomonadati</taxon>
        <taxon>Acidobacteriota</taxon>
        <taxon>Terriglobia</taxon>
        <taxon>Terriglobales</taxon>
        <taxon>Acidobacteriaceae</taxon>
        <taxon>Terriglobus</taxon>
    </lineage>
</organism>
<dbReference type="PANTHER" id="PTHR22617">
    <property type="entry name" value="CHEMOTAXIS SENSOR HISTIDINE KINASE-RELATED"/>
    <property type="match status" value="1"/>
</dbReference>
<dbReference type="GO" id="GO:0007165">
    <property type="term" value="P:signal transduction"/>
    <property type="evidence" value="ECO:0007669"/>
    <property type="project" value="InterPro"/>
</dbReference>
<dbReference type="KEGG" id="talb:FTW19_10105"/>
<dbReference type="GO" id="GO:0005829">
    <property type="term" value="C:cytosol"/>
    <property type="evidence" value="ECO:0007669"/>
    <property type="project" value="TreeGrafter"/>
</dbReference>
<evidence type="ECO:0000259" key="1">
    <source>
        <dbReference type="PROSITE" id="PS50851"/>
    </source>
</evidence>
<dbReference type="Proteomes" id="UP000321820">
    <property type="component" value="Chromosome"/>
</dbReference>
<dbReference type="InterPro" id="IPR039315">
    <property type="entry name" value="CheW"/>
</dbReference>
<dbReference type="PROSITE" id="PS50851">
    <property type="entry name" value="CHEW"/>
    <property type="match status" value="1"/>
</dbReference>
<reference evidence="2 3" key="1">
    <citation type="submission" date="2019-08" db="EMBL/GenBank/DDBJ databases">
        <title>Complete genome sequence of Terriglobus albidus strain ORNL.</title>
        <authorList>
            <person name="Podar M."/>
        </authorList>
    </citation>
    <scope>NUCLEOTIDE SEQUENCE [LARGE SCALE GENOMIC DNA]</scope>
    <source>
        <strain evidence="2 3">ORNL</strain>
    </source>
</reference>
<dbReference type="SMART" id="SM00260">
    <property type="entry name" value="CheW"/>
    <property type="match status" value="1"/>
</dbReference>
<dbReference type="InterPro" id="IPR002545">
    <property type="entry name" value="CheW-lke_dom"/>
</dbReference>
<dbReference type="PANTHER" id="PTHR22617:SF41">
    <property type="entry name" value="CHEMOTAXIS SIGNAL TRANSDUCTION SYSTEM ADAPTOR PROTEIN CHEW"/>
    <property type="match status" value="1"/>
</dbReference>
<sequence length="164" mass="18009">MAIKNNNQAKQVADTSRKHLIFSLGDEEFGIQVLNIKEIIQMQEITAVPKTAVYVKGVINLRGQVIPVLDLSARFNLPQRQYTPHTCIVVVRLATSMGERLIGAVADGVSEVLSISEEDIEPSPDFGNGASVPYLLGMAKVRGKVKLLLDTDKVFYIEASQEIN</sequence>
<dbReference type="CDD" id="cd00732">
    <property type="entry name" value="CheW"/>
    <property type="match status" value="1"/>
</dbReference>
<evidence type="ECO:0000313" key="2">
    <source>
        <dbReference type="EMBL" id="QEE28318.1"/>
    </source>
</evidence>
<dbReference type="SUPFAM" id="SSF50341">
    <property type="entry name" value="CheW-like"/>
    <property type="match status" value="1"/>
</dbReference>
<proteinExistence type="predicted"/>
<protein>
    <submittedName>
        <fullName evidence="2">Purine-binding chemotaxis protein CheW</fullName>
    </submittedName>
</protein>
<dbReference type="InterPro" id="IPR036061">
    <property type="entry name" value="CheW-like_dom_sf"/>
</dbReference>
<dbReference type="AlphaFoldDB" id="A0A5B9E895"/>
<dbReference type="OrthoDB" id="9794382at2"/>
<dbReference type="Gene3D" id="2.40.50.180">
    <property type="entry name" value="CheA-289, Domain 4"/>
    <property type="match status" value="1"/>
</dbReference>
<accession>A0A5B9E895</accession>
<dbReference type="RefSeq" id="WP_147647508.1">
    <property type="nucleotide sequence ID" value="NZ_CP042806.1"/>
</dbReference>
<name>A0A5B9E895_9BACT</name>
<feature type="domain" description="CheW-like" evidence="1">
    <location>
        <begin position="16"/>
        <end position="160"/>
    </location>
</feature>
<evidence type="ECO:0000313" key="3">
    <source>
        <dbReference type="Proteomes" id="UP000321820"/>
    </source>
</evidence>
<dbReference type="EMBL" id="CP042806">
    <property type="protein sequence ID" value="QEE28318.1"/>
    <property type="molecule type" value="Genomic_DNA"/>
</dbReference>
<gene>
    <name evidence="2" type="ORF">FTW19_10105</name>
</gene>
<dbReference type="GO" id="GO:0006935">
    <property type="term" value="P:chemotaxis"/>
    <property type="evidence" value="ECO:0007669"/>
    <property type="project" value="InterPro"/>
</dbReference>
<dbReference type="Pfam" id="PF01584">
    <property type="entry name" value="CheW"/>
    <property type="match status" value="1"/>
</dbReference>